<dbReference type="Proteomes" id="UP001329313">
    <property type="component" value="Chromosome"/>
</dbReference>
<dbReference type="CDD" id="cd00371">
    <property type="entry name" value="HMA"/>
    <property type="match status" value="1"/>
</dbReference>
<organism evidence="3 4">
    <name type="scientific">Microbacterium limosum</name>
    <dbReference type="NCBI Taxonomy" id="3079935"/>
    <lineage>
        <taxon>Bacteria</taxon>
        <taxon>Bacillati</taxon>
        <taxon>Actinomycetota</taxon>
        <taxon>Actinomycetes</taxon>
        <taxon>Micrococcales</taxon>
        <taxon>Microbacteriaceae</taxon>
        <taxon>Microbacterium</taxon>
    </lineage>
</organism>
<accession>A0AAU0MII0</accession>
<evidence type="ECO:0000313" key="4">
    <source>
        <dbReference type="Proteomes" id="UP001329313"/>
    </source>
</evidence>
<dbReference type="EMBL" id="CP137080">
    <property type="protein sequence ID" value="WOQ69975.1"/>
    <property type="molecule type" value="Genomic_DNA"/>
</dbReference>
<evidence type="ECO:0000259" key="2">
    <source>
        <dbReference type="PROSITE" id="PS50846"/>
    </source>
</evidence>
<dbReference type="PROSITE" id="PS01047">
    <property type="entry name" value="HMA_1"/>
    <property type="match status" value="1"/>
</dbReference>
<dbReference type="GO" id="GO:0046872">
    <property type="term" value="F:metal ion binding"/>
    <property type="evidence" value="ECO:0007669"/>
    <property type="project" value="UniProtKB-KW"/>
</dbReference>
<dbReference type="PROSITE" id="PS50846">
    <property type="entry name" value="HMA_2"/>
    <property type="match status" value="1"/>
</dbReference>
<dbReference type="KEGG" id="mliy:RYJ27_01705"/>
<dbReference type="InterPro" id="IPR036163">
    <property type="entry name" value="HMA_dom_sf"/>
</dbReference>
<dbReference type="SUPFAM" id="SSF55008">
    <property type="entry name" value="HMA, heavy metal-associated domain"/>
    <property type="match status" value="1"/>
</dbReference>
<keyword evidence="4" id="KW-1185">Reference proteome</keyword>
<evidence type="ECO:0000313" key="3">
    <source>
        <dbReference type="EMBL" id="WOQ69975.1"/>
    </source>
</evidence>
<dbReference type="RefSeq" id="WP_330171069.1">
    <property type="nucleotide sequence ID" value="NZ_CP137080.1"/>
</dbReference>
<proteinExistence type="predicted"/>
<dbReference type="AlphaFoldDB" id="A0AAU0MII0"/>
<dbReference type="InterPro" id="IPR017969">
    <property type="entry name" value="Heavy-metal-associated_CS"/>
</dbReference>
<reference evidence="3 4" key="1">
    <citation type="submission" date="2023-10" db="EMBL/GenBank/DDBJ databases">
        <title>Y20.</title>
        <authorList>
            <person name="Zhang G."/>
            <person name="Ding Y."/>
        </authorList>
    </citation>
    <scope>NUCLEOTIDE SEQUENCE [LARGE SCALE GENOMIC DNA]</scope>
    <source>
        <strain evidence="3 4">Y20</strain>
    </source>
</reference>
<dbReference type="InterPro" id="IPR006121">
    <property type="entry name" value="HMA_dom"/>
</dbReference>
<name>A0AAU0MII0_9MICO</name>
<dbReference type="Gene3D" id="3.30.70.100">
    <property type="match status" value="1"/>
</dbReference>
<protein>
    <submittedName>
        <fullName evidence="3">Heavy-metal-associated domain-containing protein</fullName>
    </submittedName>
</protein>
<sequence>MTTTELFVSGMTCAHCVASVSEEIGEIPGVAAVDVDLRAGEASRVRVTSAAPLDATALREAVEEAGYTLAGAPA</sequence>
<evidence type="ECO:0000256" key="1">
    <source>
        <dbReference type="ARBA" id="ARBA00022723"/>
    </source>
</evidence>
<gene>
    <name evidence="3" type="ORF">RYJ27_01705</name>
</gene>
<keyword evidence="1" id="KW-0479">Metal-binding</keyword>
<feature type="domain" description="HMA" evidence="2">
    <location>
        <begin position="2"/>
        <end position="70"/>
    </location>
</feature>
<dbReference type="Pfam" id="PF00403">
    <property type="entry name" value="HMA"/>
    <property type="match status" value="1"/>
</dbReference>